<dbReference type="CDD" id="cd01647">
    <property type="entry name" value="RT_LTR"/>
    <property type="match status" value="1"/>
</dbReference>
<dbReference type="Gene3D" id="3.30.70.270">
    <property type="match status" value="1"/>
</dbReference>
<evidence type="ECO:0000313" key="2">
    <source>
        <dbReference type="EMBL" id="GFQ69075.1"/>
    </source>
</evidence>
<gene>
    <name evidence="2" type="primary">TY3B-I_591</name>
    <name evidence="2" type="ORF">TNCT_236571</name>
</gene>
<protein>
    <submittedName>
        <fullName evidence="2">Transposon Ty3-I Gag-Pol polyprotein</fullName>
    </submittedName>
</protein>
<dbReference type="PROSITE" id="PS50878">
    <property type="entry name" value="RT_POL"/>
    <property type="match status" value="1"/>
</dbReference>
<evidence type="ECO:0000313" key="3">
    <source>
        <dbReference type="Proteomes" id="UP000887116"/>
    </source>
</evidence>
<name>A0A8X6I1B4_TRICU</name>
<reference evidence="2" key="1">
    <citation type="submission" date="2020-07" db="EMBL/GenBank/DDBJ databases">
        <title>Multicomponent nature underlies the extraordinary mechanical properties of spider dragline silk.</title>
        <authorList>
            <person name="Kono N."/>
            <person name="Nakamura H."/>
            <person name="Mori M."/>
            <person name="Yoshida Y."/>
            <person name="Ohtoshi R."/>
            <person name="Malay A.D."/>
            <person name="Moran D.A.P."/>
            <person name="Tomita M."/>
            <person name="Numata K."/>
            <person name="Arakawa K."/>
        </authorList>
    </citation>
    <scope>NUCLEOTIDE SEQUENCE</scope>
</reference>
<dbReference type="OrthoDB" id="6428789at2759"/>
<dbReference type="Pfam" id="PF00078">
    <property type="entry name" value="RVT_1"/>
    <property type="match status" value="1"/>
</dbReference>
<proteinExistence type="predicted"/>
<sequence>MPFGLCNSSATFERMMNSILKGMKWKHYLCHLDDVIVYTTNFEEHLLRLRVVLQCIRDAGSTLNHEQCRFGQRSLKILGHLVDKDGIHPDTGKVEAIRENCSASQKLSRDLL</sequence>
<feature type="domain" description="Reverse transcriptase" evidence="1">
    <location>
        <begin position="1"/>
        <end position="82"/>
    </location>
</feature>
<evidence type="ECO:0000259" key="1">
    <source>
        <dbReference type="PROSITE" id="PS50878"/>
    </source>
</evidence>
<dbReference type="InterPro" id="IPR053134">
    <property type="entry name" value="RNA-dir_DNA_polymerase"/>
</dbReference>
<comment type="caution">
    <text evidence="2">The sequence shown here is derived from an EMBL/GenBank/DDBJ whole genome shotgun (WGS) entry which is preliminary data.</text>
</comment>
<dbReference type="InterPro" id="IPR043502">
    <property type="entry name" value="DNA/RNA_pol_sf"/>
</dbReference>
<dbReference type="EMBL" id="BMAO01000767">
    <property type="protein sequence ID" value="GFQ69075.1"/>
    <property type="molecule type" value="Genomic_DNA"/>
</dbReference>
<dbReference type="InterPro" id="IPR043128">
    <property type="entry name" value="Rev_trsase/Diguanyl_cyclase"/>
</dbReference>
<dbReference type="GO" id="GO:0071897">
    <property type="term" value="P:DNA biosynthetic process"/>
    <property type="evidence" value="ECO:0007669"/>
    <property type="project" value="UniProtKB-ARBA"/>
</dbReference>
<dbReference type="PANTHER" id="PTHR24559">
    <property type="entry name" value="TRANSPOSON TY3-I GAG-POL POLYPROTEIN"/>
    <property type="match status" value="1"/>
</dbReference>
<accession>A0A8X6I1B4</accession>
<dbReference type="PANTHER" id="PTHR24559:SF444">
    <property type="entry name" value="REVERSE TRANSCRIPTASE DOMAIN-CONTAINING PROTEIN"/>
    <property type="match status" value="1"/>
</dbReference>
<dbReference type="Proteomes" id="UP000887116">
    <property type="component" value="Unassembled WGS sequence"/>
</dbReference>
<dbReference type="SUPFAM" id="SSF56672">
    <property type="entry name" value="DNA/RNA polymerases"/>
    <property type="match status" value="1"/>
</dbReference>
<organism evidence="2 3">
    <name type="scientific">Trichonephila clavata</name>
    <name type="common">Joro spider</name>
    <name type="synonym">Nephila clavata</name>
    <dbReference type="NCBI Taxonomy" id="2740835"/>
    <lineage>
        <taxon>Eukaryota</taxon>
        <taxon>Metazoa</taxon>
        <taxon>Ecdysozoa</taxon>
        <taxon>Arthropoda</taxon>
        <taxon>Chelicerata</taxon>
        <taxon>Arachnida</taxon>
        <taxon>Araneae</taxon>
        <taxon>Araneomorphae</taxon>
        <taxon>Entelegynae</taxon>
        <taxon>Araneoidea</taxon>
        <taxon>Nephilidae</taxon>
        <taxon>Trichonephila</taxon>
    </lineage>
</organism>
<keyword evidence="3" id="KW-1185">Reference proteome</keyword>
<dbReference type="InterPro" id="IPR000477">
    <property type="entry name" value="RT_dom"/>
</dbReference>
<dbReference type="AlphaFoldDB" id="A0A8X6I1B4"/>